<dbReference type="Proteomes" id="UP000722989">
    <property type="component" value="Unassembled WGS sequence"/>
</dbReference>
<dbReference type="SUPFAM" id="SSF102198">
    <property type="entry name" value="Putative cyclase"/>
    <property type="match status" value="1"/>
</dbReference>
<evidence type="ECO:0000313" key="1">
    <source>
        <dbReference type="EMBL" id="NJC69938.1"/>
    </source>
</evidence>
<organism evidence="1 2">
    <name type="scientific">Planosporangium thailandense</name>
    <dbReference type="NCBI Taxonomy" id="765197"/>
    <lineage>
        <taxon>Bacteria</taxon>
        <taxon>Bacillati</taxon>
        <taxon>Actinomycetota</taxon>
        <taxon>Actinomycetes</taxon>
        <taxon>Micromonosporales</taxon>
        <taxon>Micromonosporaceae</taxon>
        <taxon>Planosporangium</taxon>
    </lineage>
</organism>
<reference evidence="1 2" key="1">
    <citation type="submission" date="2020-03" db="EMBL/GenBank/DDBJ databases">
        <title>WGS of the type strain of Planosporangium spp.</title>
        <authorList>
            <person name="Thawai C."/>
        </authorList>
    </citation>
    <scope>NUCLEOTIDE SEQUENCE [LARGE SCALE GENOMIC DNA]</scope>
    <source>
        <strain evidence="1 2">TBRC 5610</strain>
    </source>
</reference>
<protein>
    <submittedName>
        <fullName evidence="1">Cyclase family protein</fullName>
    </submittedName>
</protein>
<dbReference type="InterPro" id="IPR007325">
    <property type="entry name" value="KFase/CYL"/>
</dbReference>
<evidence type="ECO:0000313" key="2">
    <source>
        <dbReference type="Proteomes" id="UP000722989"/>
    </source>
</evidence>
<accession>A0ABX0XXN3</accession>
<dbReference type="Gene3D" id="3.50.30.50">
    <property type="entry name" value="Putative cyclase"/>
    <property type="match status" value="1"/>
</dbReference>
<keyword evidence="2" id="KW-1185">Reference proteome</keyword>
<gene>
    <name evidence="1" type="ORF">HC031_09455</name>
</gene>
<dbReference type="InterPro" id="IPR037175">
    <property type="entry name" value="KFase_sf"/>
</dbReference>
<name>A0ABX0XXN3_9ACTN</name>
<dbReference type="EMBL" id="JAATVY010000004">
    <property type="protein sequence ID" value="NJC69938.1"/>
    <property type="molecule type" value="Genomic_DNA"/>
</dbReference>
<dbReference type="PANTHER" id="PTHR31118:SF12">
    <property type="entry name" value="CYCLASE-LIKE PROTEIN 2"/>
    <property type="match status" value="1"/>
</dbReference>
<proteinExistence type="predicted"/>
<dbReference type="RefSeq" id="WP_167924798.1">
    <property type="nucleotide sequence ID" value="NZ_JAATVY010000004.1"/>
</dbReference>
<dbReference type="Pfam" id="PF04199">
    <property type="entry name" value="Cyclase"/>
    <property type="match status" value="1"/>
</dbReference>
<comment type="caution">
    <text evidence="1">The sequence shown here is derived from an EMBL/GenBank/DDBJ whole genome shotgun (WGS) entry which is preliminary data.</text>
</comment>
<sequence>MRVIDISSPIDATFWEPDPVKHEVMSPADGARHVVAEMREHFGLDLRVEDFPGGEFLNNDFLYLSAHTGTHIDAPAHYGSRGSYGRPRTVDELPLEWFHNPGVLIDLSQFPVGTVGAGQLRSELERIGYELSPQDIVLLNTGASRLLGTPDYFTTFVGLDRSATEFLLDQGIRVIGTDAFSLDAPFPHIIKRFQETGDPNVLWPAHMAGRRVEYCQIERLGNLTEVPRPFGFTVSCFPIKIARGGAGWSRAVALLDD</sequence>
<dbReference type="PANTHER" id="PTHR31118">
    <property type="entry name" value="CYCLASE-LIKE PROTEIN 2"/>
    <property type="match status" value="1"/>
</dbReference>